<reference evidence="1" key="1">
    <citation type="journal article" date="2022" name="Int. J. Mol. Sci.">
        <title>Draft Genome of Tanacetum Coccineum: Genomic Comparison of Closely Related Tanacetum-Family Plants.</title>
        <authorList>
            <person name="Yamashiro T."/>
            <person name="Shiraishi A."/>
            <person name="Nakayama K."/>
            <person name="Satake H."/>
        </authorList>
    </citation>
    <scope>NUCLEOTIDE SEQUENCE</scope>
</reference>
<proteinExistence type="predicted"/>
<reference evidence="1" key="2">
    <citation type="submission" date="2022-01" db="EMBL/GenBank/DDBJ databases">
        <authorList>
            <person name="Yamashiro T."/>
            <person name="Shiraishi A."/>
            <person name="Satake H."/>
            <person name="Nakayama K."/>
        </authorList>
    </citation>
    <scope>NUCLEOTIDE SEQUENCE</scope>
</reference>
<name>A0ABQ5AG08_9ASTR</name>
<evidence type="ECO:0000313" key="2">
    <source>
        <dbReference type="Proteomes" id="UP001151760"/>
    </source>
</evidence>
<gene>
    <name evidence="1" type="ORF">Tco_0822148</name>
</gene>
<protein>
    <submittedName>
        <fullName evidence="1">Uncharacterized protein</fullName>
    </submittedName>
</protein>
<dbReference type="EMBL" id="BQNB010012236">
    <property type="protein sequence ID" value="GJT00979.1"/>
    <property type="molecule type" value="Genomic_DNA"/>
</dbReference>
<evidence type="ECO:0000313" key="1">
    <source>
        <dbReference type="EMBL" id="GJT00979.1"/>
    </source>
</evidence>
<dbReference type="Proteomes" id="UP001151760">
    <property type="component" value="Unassembled WGS sequence"/>
</dbReference>
<keyword evidence="2" id="KW-1185">Reference proteome</keyword>
<organism evidence="1 2">
    <name type="scientific">Tanacetum coccineum</name>
    <dbReference type="NCBI Taxonomy" id="301880"/>
    <lineage>
        <taxon>Eukaryota</taxon>
        <taxon>Viridiplantae</taxon>
        <taxon>Streptophyta</taxon>
        <taxon>Embryophyta</taxon>
        <taxon>Tracheophyta</taxon>
        <taxon>Spermatophyta</taxon>
        <taxon>Magnoliopsida</taxon>
        <taxon>eudicotyledons</taxon>
        <taxon>Gunneridae</taxon>
        <taxon>Pentapetalae</taxon>
        <taxon>asterids</taxon>
        <taxon>campanulids</taxon>
        <taxon>Asterales</taxon>
        <taxon>Asteraceae</taxon>
        <taxon>Asteroideae</taxon>
        <taxon>Anthemideae</taxon>
        <taxon>Anthemidinae</taxon>
        <taxon>Tanacetum</taxon>
    </lineage>
</organism>
<comment type="caution">
    <text evidence="1">The sequence shown here is derived from an EMBL/GenBank/DDBJ whole genome shotgun (WGS) entry which is preliminary data.</text>
</comment>
<accession>A0ABQ5AG08</accession>
<sequence>MGVYDLHGGFTLALLDTLDKVIYKPDVVSCWVSLLVLPFCLLKTFRPRSNLQCKPAIKSQCQEEFIVSAIRLWGMPGGSLQLLRETLAGSSPAVSDVDDDDLDLGVQNIKPCKRKIYNGHYTATIRVLSSSGVALYSEATLEDLKTKHPFHHASSLPHIPTDQTISYL</sequence>